<dbReference type="SMART" id="SM00980">
    <property type="entry name" value="THAP"/>
    <property type="match status" value="1"/>
</dbReference>
<evidence type="ECO:0000256" key="6">
    <source>
        <dbReference type="PROSITE-ProRule" id="PRU00309"/>
    </source>
</evidence>
<evidence type="ECO:0000256" key="3">
    <source>
        <dbReference type="ARBA" id="ARBA00022771"/>
    </source>
</evidence>
<evidence type="ECO:0000313" key="8">
    <source>
        <dbReference type="Proteomes" id="UP000695022"/>
    </source>
</evidence>
<gene>
    <name evidence="9" type="primary">LOC106810726</name>
</gene>
<accession>A0ABM1EBS8</accession>
<evidence type="ECO:0000256" key="2">
    <source>
        <dbReference type="ARBA" id="ARBA00022723"/>
    </source>
</evidence>
<protein>
    <submittedName>
        <fullName evidence="9">Uncharacterized protein LOC106810726 isoform X1</fullName>
    </submittedName>
</protein>
<dbReference type="InterPro" id="IPR006612">
    <property type="entry name" value="THAP_Znf"/>
</dbReference>
<dbReference type="Pfam" id="PF13613">
    <property type="entry name" value="HTH_Tnp_4"/>
    <property type="match status" value="1"/>
</dbReference>
<evidence type="ECO:0000259" key="7">
    <source>
        <dbReference type="PROSITE" id="PS50950"/>
    </source>
</evidence>
<keyword evidence="3 6" id="KW-0863">Zinc-finger</keyword>
<dbReference type="PANTHER" id="PTHR23080:SF141">
    <property type="entry name" value="TRANSPOSASE HELIX-TURN-HELIX DOMAIN-CONTAINING PROTEIN"/>
    <property type="match status" value="1"/>
</dbReference>
<comment type="cofactor">
    <cofactor evidence="1">
        <name>a divalent metal cation</name>
        <dbReference type="ChEBI" id="CHEBI:60240"/>
    </cofactor>
</comment>
<keyword evidence="4" id="KW-0862">Zinc</keyword>
<dbReference type="InterPro" id="IPR027805">
    <property type="entry name" value="Transposase_HTH_dom"/>
</dbReference>
<reference evidence="9" key="1">
    <citation type="submission" date="2025-08" db="UniProtKB">
        <authorList>
            <consortium name="RefSeq"/>
        </authorList>
    </citation>
    <scope>IDENTIFICATION</scope>
</reference>
<dbReference type="Pfam" id="PF05485">
    <property type="entry name" value="THAP"/>
    <property type="match status" value="1"/>
</dbReference>
<keyword evidence="2" id="KW-0479">Metal-binding</keyword>
<dbReference type="PROSITE" id="PS50950">
    <property type="entry name" value="ZF_THAP"/>
    <property type="match status" value="1"/>
</dbReference>
<name>A0ABM1EBS8_PRICU</name>
<dbReference type="SUPFAM" id="SSF57716">
    <property type="entry name" value="Glucocorticoid receptor-like (DNA-binding domain)"/>
    <property type="match status" value="1"/>
</dbReference>
<keyword evidence="8" id="KW-1185">Reference proteome</keyword>
<dbReference type="Proteomes" id="UP000695022">
    <property type="component" value="Unplaced"/>
</dbReference>
<dbReference type="Pfam" id="PF13359">
    <property type="entry name" value="DDE_Tnp_4"/>
    <property type="match status" value="1"/>
</dbReference>
<dbReference type="GeneID" id="106810726"/>
<feature type="domain" description="THAP-type" evidence="7">
    <location>
        <begin position="1"/>
        <end position="94"/>
    </location>
</feature>
<evidence type="ECO:0000313" key="9">
    <source>
        <dbReference type="RefSeq" id="XP_014669649.1"/>
    </source>
</evidence>
<evidence type="ECO:0000256" key="4">
    <source>
        <dbReference type="ARBA" id="ARBA00022833"/>
    </source>
</evidence>
<sequence>MPTLCAVYNCGNNATRDSKKGFYRFPKILKTNDPDKRDELISTARRKLWFVNINRKDLTEEKAEYTRVCGDHFISGKPAKLYDKTNPDWAPTQKLGHDKIRTITHLAVSRRDRSNERYAKKAKLEAAEVLVTLNAVEFSDSVLSDLPDPNNENIPEKHREVGCQTELTGLQISELEQCNRDMTCELVEMKKKILEADLTEASFKNNDEKTKFYTGLTNFLVLQQIMSMCGGFIHSGTVNSLTKFQELLLVLIRLRLNVPFQDLGYRFGVSRSTACRIFDKWIDVLSVRLEFLIVWPDRELLRKTMPNVFKQNFGERVSVIIDCFEVFINRPSGLMPRAITWSNYKHHNTVKFLIGITPQGVISFISKAWGGRVSDKHLTENCGMLQKLTPGDIVLADRGFDIADSVGLYRASLKIPAFTRGKKQLSAIEVEETRKIANVRIHVERVIGLVRRKYVILQSILTIDTITAKAGESVSPIDKIAKVCCALCNFLTSIVRI</sequence>
<proteinExistence type="predicted"/>
<evidence type="ECO:0000256" key="5">
    <source>
        <dbReference type="ARBA" id="ARBA00023125"/>
    </source>
</evidence>
<evidence type="ECO:0000256" key="1">
    <source>
        <dbReference type="ARBA" id="ARBA00001968"/>
    </source>
</evidence>
<dbReference type="RefSeq" id="XP_014669649.1">
    <property type="nucleotide sequence ID" value="XM_014814163.1"/>
</dbReference>
<dbReference type="InterPro" id="IPR027806">
    <property type="entry name" value="HARBI1_dom"/>
</dbReference>
<keyword evidence="5 6" id="KW-0238">DNA-binding</keyword>
<organism evidence="8 9">
    <name type="scientific">Priapulus caudatus</name>
    <name type="common">Priapulid worm</name>
    <dbReference type="NCBI Taxonomy" id="37621"/>
    <lineage>
        <taxon>Eukaryota</taxon>
        <taxon>Metazoa</taxon>
        <taxon>Ecdysozoa</taxon>
        <taxon>Scalidophora</taxon>
        <taxon>Priapulida</taxon>
        <taxon>Priapulimorpha</taxon>
        <taxon>Priapulimorphida</taxon>
        <taxon>Priapulidae</taxon>
        <taxon>Priapulus</taxon>
    </lineage>
</organism>
<dbReference type="PANTHER" id="PTHR23080">
    <property type="entry name" value="THAP DOMAIN PROTEIN"/>
    <property type="match status" value="1"/>
</dbReference>